<dbReference type="InterPro" id="IPR036691">
    <property type="entry name" value="Endo/exonu/phosph_ase_sf"/>
</dbReference>
<evidence type="ECO:0008006" key="4">
    <source>
        <dbReference type="Google" id="ProtNLM"/>
    </source>
</evidence>
<gene>
    <name evidence="2" type="ORF">MEDL_56140</name>
</gene>
<comment type="caution">
    <text evidence="2">The sequence shown here is derived from an EMBL/GenBank/DDBJ whole genome shotgun (WGS) entry which is preliminary data.</text>
</comment>
<accession>A0A8S3UNZ5</accession>
<dbReference type="Gene3D" id="1.10.287.950">
    <property type="entry name" value="Methyl-accepting chemotaxis protein"/>
    <property type="match status" value="1"/>
</dbReference>
<organism evidence="2 3">
    <name type="scientific">Mytilus edulis</name>
    <name type="common">Blue mussel</name>
    <dbReference type="NCBI Taxonomy" id="6550"/>
    <lineage>
        <taxon>Eukaryota</taxon>
        <taxon>Metazoa</taxon>
        <taxon>Spiralia</taxon>
        <taxon>Lophotrochozoa</taxon>
        <taxon>Mollusca</taxon>
        <taxon>Bivalvia</taxon>
        <taxon>Autobranchia</taxon>
        <taxon>Pteriomorphia</taxon>
        <taxon>Mytilida</taxon>
        <taxon>Mytiloidea</taxon>
        <taxon>Mytilidae</taxon>
        <taxon>Mytilinae</taxon>
        <taxon>Mytilus</taxon>
    </lineage>
</organism>
<evidence type="ECO:0000313" key="3">
    <source>
        <dbReference type="Proteomes" id="UP000683360"/>
    </source>
</evidence>
<evidence type="ECO:0000313" key="2">
    <source>
        <dbReference type="EMBL" id="CAG2244060.1"/>
    </source>
</evidence>
<dbReference type="OrthoDB" id="6177528at2759"/>
<evidence type="ECO:0000256" key="1">
    <source>
        <dbReference type="SAM" id="Coils"/>
    </source>
</evidence>
<dbReference type="Gene3D" id="3.60.10.10">
    <property type="entry name" value="Endonuclease/exonuclease/phosphatase"/>
    <property type="match status" value="1"/>
</dbReference>
<reference evidence="2" key="1">
    <citation type="submission" date="2021-03" db="EMBL/GenBank/DDBJ databases">
        <authorList>
            <person name="Bekaert M."/>
        </authorList>
    </citation>
    <scope>NUCLEOTIDE SEQUENCE</scope>
</reference>
<dbReference type="AlphaFoldDB" id="A0A8S3UNZ5"/>
<keyword evidence="3" id="KW-1185">Reference proteome</keyword>
<dbReference type="SUPFAM" id="SSF58104">
    <property type="entry name" value="Methyl-accepting chemotaxis protein (MCP) signaling domain"/>
    <property type="match status" value="1"/>
</dbReference>
<keyword evidence="1" id="KW-0175">Coiled coil</keyword>
<dbReference type="EMBL" id="CAJPWZ010002726">
    <property type="protein sequence ID" value="CAG2244060.1"/>
    <property type="molecule type" value="Genomic_DNA"/>
</dbReference>
<protein>
    <recommendedName>
        <fullName evidence="4">Endonuclease/exonuclease/phosphatase domain-containing protein</fullName>
    </recommendedName>
</protein>
<feature type="coiled-coil region" evidence="1">
    <location>
        <begin position="95"/>
        <end position="150"/>
    </location>
</feature>
<name>A0A8S3UNZ5_MYTED</name>
<dbReference type="Proteomes" id="UP000683360">
    <property type="component" value="Unassembled WGS sequence"/>
</dbReference>
<proteinExistence type="predicted"/>
<sequence length="723" mass="83687">MSLKETAALLAESRKIVNQSKEDDSYVLLNMILQVVTTMDNRMQKIEKGVNKIDELKNIITSIVARIGDLEKTVHDIKLKNSEMESNIEGISNVFDEVNNINKEYKAKIQNLSSKFNQLENSTKSEIGKLRVENEKVQKLESNILDLQCRSMKNNLIFSGLAYNKDENCQAKLRNFIYEELQIEHHIEFGNVHRFGKIGMNRAKPIVARFLYRQDLECVLRKAFRLKGKPFSINEQFPAEVETRRKKLYPIMKQARQEGNQVSLVRDKLYINGEQFTFTEHSNIDDQHRGQPNGGFRDVMMTPANANGRPYKRQRFGSSPIETKTDDIDIIDLPGYEFKMKNRKKVSRNRSGGITLGYKLELANKIKFLPTDSQFVLWFKVSSDLLDIDDDIVFGIVYIPPEYTNYSSQDAYSQLENEYIIFSNNYKYVSLLGDFNGRTADDDDFVIIHNDKHIDNLTDFIENKVYMLEELNIPKKRKSLDRVKNGYGKRLLDLCKGNNLFIVNGRIGDDRQYGKLTCRNSSIVDYCISSVELLKYFTNFHVLDFCTLYSDVHSPLQITLASTKQDVVNNQCLITGTDTCNRPENIKKWDNDKIVDFQNGIDVEEIYALIEDINKVEANMDKNEMNLIVNNMCDLFLNSARATFGVTKTSGLKKYKNKPVKLDKEWFDYDCKFARQNYRKLKRKFKNISSEENQFVIICKLLISTRDIYVSVSTYVAVNGIDL</sequence>